<evidence type="ECO:0000313" key="1">
    <source>
        <dbReference type="EMBL" id="KAF5693479.1"/>
    </source>
</evidence>
<protein>
    <submittedName>
        <fullName evidence="1">Uncharacterized protein</fullName>
    </submittedName>
</protein>
<name>A0A8H6CVD6_9HYPO</name>
<dbReference type="Proteomes" id="UP000532311">
    <property type="component" value="Unassembled WGS sequence"/>
</dbReference>
<dbReference type="AlphaFoldDB" id="A0A8H6CVD6"/>
<keyword evidence="2" id="KW-1185">Reference proteome</keyword>
<evidence type="ECO:0000313" key="2">
    <source>
        <dbReference type="Proteomes" id="UP000532311"/>
    </source>
</evidence>
<comment type="caution">
    <text evidence="1">The sequence shown here is derived from an EMBL/GenBank/DDBJ whole genome shotgun (WGS) entry which is preliminary data.</text>
</comment>
<organism evidence="1 2">
    <name type="scientific">Fusarium globosum</name>
    <dbReference type="NCBI Taxonomy" id="78864"/>
    <lineage>
        <taxon>Eukaryota</taxon>
        <taxon>Fungi</taxon>
        <taxon>Dikarya</taxon>
        <taxon>Ascomycota</taxon>
        <taxon>Pezizomycotina</taxon>
        <taxon>Sordariomycetes</taxon>
        <taxon>Hypocreomycetidae</taxon>
        <taxon>Hypocreales</taxon>
        <taxon>Nectriaceae</taxon>
        <taxon>Fusarium</taxon>
        <taxon>Fusarium fujikuroi species complex</taxon>
    </lineage>
</organism>
<accession>A0A8H6CVD6</accession>
<gene>
    <name evidence="1" type="ORF">FGLOB1_14387</name>
</gene>
<sequence length="317" mass="35644">MPTSIPYDSSLTLMSVVNQEVLKSVEAITALQAPVDAAQDALNSYISSKRSLTMTKTELKNLGVGTDALDEELKNLNAAVEASAGAYAATKMAAEPQITAIRKDIHSVHKQIESPVDYLRSEIRTVALANDTMNMDVQIEAKNKEHQSLFQDDLKKDFFVSLFALIVLGSQQEINWSRETKQMESESELSAWQNLEEEFLKRSNDWKPNFMEGFPNVPVRTETDDIDTVRLSKQWQGWHDVLPQMGILDTTSKHGGKPVRHLNVALRSPILIKPLKGRHEAMISKRFSMTPDKFFQVLIDAIHKTSDPDSPDPNHYP</sequence>
<dbReference type="EMBL" id="JAAQPF010001095">
    <property type="protein sequence ID" value="KAF5693479.1"/>
    <property type="molecule type" value="Genomic_DNA"/>
</dbReference>
<proteinExistence type="predicted"/>
<reference evidence="1 2" key="1">
    <citation type="submission" date="2020-05" db="EMBL/GenBank/DDBJ databases">
        <title>Identification and distribution of gene clusters putatively required for synthesis of sphingolipid metabolism inhibitors in phylogenetically diverse species of the filamentous fungus Fusarium.</title>
        <authorList>
            <person name="Kim H.-S."/>
            <person name="Busman M."/>
            <person name="Brown D.W."/>
            <person name="Divon H."/>
            <person name="Uhlig S."/>
            <person name="Proctor R.H."/>
        </authorList>
    </citation>
    <scope>NUCLEOTIDE SEQUENCE [LARGE SCALE GENOMIC DNA]</scope>
    <source>
        <strain evidence="1 2">NRRL 26131</strain>
    </source>
</reference>